<dbReference type="PRINTS" id="PR00081">
    <property type="entry name" value="GDHRDH"/>
</dbReference>
<evidence type="ECO:0000256" key="2">
    <source>
        <dbReference type="ARBA" id="ARBA00023002"/>
    </source>
</evidence>
<accession>A0ABT0Y5R8</accession>
<dbReference type="RefSeq" id="WP_251800441.1">
    <property type="nucleotide sequence ID" value="NZ_JAMQOL010000034.1"/>
</dbReference>
<dbReference type="InterPro" id="IPR036291">
    <property type="entry name" value="NAD(P)-bd_dom_sf"/>
</dbReference>
<dbReference type="PANTHER" id="PTHR24321:SF8">
    <property type="entry name" value="ESTRADIOL 17-BETA-DEHYDROGENASE 8-RELATED"/>
    <property type="match status" value="1"/>
</dbReference>
<comment type="caution">
    <text evidence="3">The sequence shown here is derived from an EMBL/GenBank/DDBJ whole genome shotgun (WGS) entry which is preliminary data.</text>
</comment>
<dbReference type="Pfam" id="PF00106">
    <property type="entry name" value="adh_short"/>
    <property type="match status" value="1"/>
</dbReference>
<name>A0ABT0Y5R8_9ACTN</name>
<protein>
    <submittedName>
        <fullName evidence="3">SDR family NAD(P)-dependent oxidoreductase</fullName>
    </submittedName>
</protein>
<evidence type="ECO:0000313" key="3">
    <source>
        <dbReference type="EMBL" id="MCM4080659.1"/>
    </source>
</evidence>
<comment type="similarity">
    <text evidence="1">Belongs to the short-chain dehydrogenases/reductases (SDR) family.</text>
</comment>
<reference evidence="3 4" key="1">
    <citation type="submission" date="2022-06" db="EMBL/GenBank/DDBJ databases">
        <title>Actinoplanes abujensis sp. nov., isolated from Nigerian arid soil.</title>
        <authorList>
            <person name="Ding P."/>
        </authorList>
    </citation>
    <scope>NUCLEOTIDE SEQUENCE [LARGE SCALE GENOMIC DNA]</scope>
    <source>
        <strain evidence="4">TRM88002</strain>
    </source>
</reference>
<dbReference type="SUPFAM" id="SSF51735">
    <property type="entry name" value="NAD(P)-binding Rossmann-fold domains"/>
    <property type="match status" value="1"/>
</dbReference>
<dbReference type="PANTHER" id="PTHR24321">
    <property type="entry name" value="DEHYDROGENASES, SHORT CHAIN"/>
    <property type="match status" value="1"/>
</dbReference>
<proteinExistence type="inferred from homology"/>
<dbReference type="InterPro" id="IPR020904">
    <property type="entry name" value="Sc_DH/Rdtase_CS"/>
</dbReference>
<dbReference type="InterPro" id="IPR002347">
    <property type="entry name" value="SDR_fam"/>
</dbReference>
<keyword evidence="2" id="KW-0560">Oxidoreductase</keyword>
<organism evidence="3 4">
    <name type="scientific">Paractinoplanes hotanensis</name>
    <dbReference type="NCBI Taxonomy" id="2906497"/>
    <lineage>
        <taxon>Bacteria</taxon>
        <taxon>Bacillati</taxon>
        <taxon>Actinomycetota</taxon>
        <taxon>Actinomycetes</taxon>
        <taxon>Micromonosporales</taxon>
        <taxon>Micromonosporaceae</taxon>
        <taxon>Paractinoplanes</taxon>
    </lineage>
</organism>
<dbReference type="PROSITE" id="PS00061">
    <property type="entry name" value="ADH_SHORT"/>
    <property type="match status" value="1"/>
</dbReference>
<dbReference type="EMBL" id="JAMQOL010000034">
    <property type="protein sequence ID" value="MCM4080659.1"/>
    <property type="molecule type" value="Genomic_DNA"/>
</dbReference>
<gene>
    <name evidence="3" type="ORF">LXN57_24070</name>
</gene>
<evidence type="ECO:0000256" key="1">
    <source>
        <dbReference type="ARBA" id="ARBA00006484"/>
    </source>
</evidence>
<dbReference type="Gene3D" id="3.40.50.720">
    <property type="entry name" value="NAD(P)-binding Rossmann-like Domain"/>
    <property type="match status" value="1"/>
</dbReference>
<evidence type="ECO:0000313" key="4">
    <source>
        <dbReference type="Proteomes" id="UP001523216"/>
    </source>
</evidence>
<keyword evidence="4" id="KW-1185">Reference proteome</keyword>
<sequence length="229" mass="23112">MSAGRTALITGGTGGLGAATVAAFVADGWRVVAPVRPGGADRLPKGAAPVDGDMSRETDVTAAVAVAAGDPAAPLRAVVNLIGGFASGPLVGETPWSDFEAQLLTNLRPTYLVTAAALPHLVEAGGGSVVCVSSRTALSPFPGSVGYSTAKAAVIAFANSVAVDYRKRNVRCNTVVPSVIDTATNRAAMPDADFNRWVRPEQIAPAILFLASDASAPTSGAQIPVYGQA</sequence>
<dbReference type="Proteomes" id="UP001523216">
    <property type="component" value="Unassembled WGS sequence"/>
</dbReference>